<comment type="caution">
    <text evidence="2">The sequence shown here is derived from an EMBL/GenBank/DDBJ whole genome shotgun (WGS) entry which is preliminary data.</text>
</comment>
<protein>
    <submittedName>
        <fullName evidence="2">Uncharacterized protein</fullName>
    </submittedName>
</protein>
<reference evidence="2 3" key="1">
    <citation type="journal article" date="2019" name="Sci. Rep.">
        <title>Orb-weaving spider Araneus ventricosus genome elucidates the spidroin gene catalogue.</title>
        <authorList>
            <person name="Kono N."/>
            <person name="Nakamura H."/>
            <person name="Ohtoshi R."/>
            <person name="Moran D.A.P."/>
            <person name="Shinohara A."/>
            <person name="Yoshida Y."/>
            <person name="Fujiwara M."/>
            <person name="Mori M."/>
            <person name="Tomita M."/>
            <person name="Arakawa K."/>
        </authorList>
    </citation>
    <scope>NUCLEOTIDE SEQUENCE [LARGE SCALE GENOMIC DNA]</scope>
</reference>
<evidence type="ECO:0000313" key="3">
    <source>
        <dbReference type="Proteomes" id="UP000499080"/>
    </source>
</evidence>
<evidence type="ECO:0000256" key="1">
    <source>
        <dbReference type="SAM" id="MobiDB-lite"/>
    </source>
</evidence>
<gene>
    <name evidence="2" type="ORF">AVEN_62783_1</name>
</gene>
<feature type="region of interest" description="Disordered" evidence="1">
    <location>
        <begin position="1"/>
        <end position="23"/>
    </location>
</feature>
<dbReference type="Proteomes" id="UP000499080">
    <property type="component" value="Unassembled WGS sequence"/>
</dbReference>
<dbReference type="AlphaFoldDB" id="A0A4Y2RU46"/>
<evidence type="ECO:0000313" key="2">
    <source>
        <dbReference type="EMBL" id="GBN79251.1"/>
    </source>
</evidence>
<accession>A0A4Y2RU46</accession>
<proteinExistence type="predicted"/>
<dbReference type="EMBL" id="BGPR01018471">
    <property type="protein sequence ID" value="GBN79251.1"/>
    <property type="molecule type" value="Genomic_DNA"/>
</dbReference>
<organism evidence="2 3">
    <name type="scientific">Araneus ventricosus</name>
    <name type="common">Orbweaver spider</name>
    <name type="synonym">Epeira ventricosa</name>
    <dbReference type="NCBI Taxonomy" id="182803"/>
    <lineage>
        <taxon>Eukaryota</taxon>
        <taxon>Metazoa</taxon>
        <taxon>Ecdysozoa</taxon>
        <taxon>Arthropoda</taxon>
        <taxon>Chelicerata</taxon>
        <taxon>Arachnida</taxon>
        <taxon>Araneae</taxon>
        <taxon>Araneomorphae</taxon>
        <taxon>Entelegynae</taxon>
        <taxon>Araneoidea</taxon>
        <taxon>Araneidae</taxon>
        <taxon>Araneus</taxon>
    </lineage>
</organism>
<name>A0A4Y2RU46_ARAVE</name>
<sequence length="79" mass="8847">MKDNRTGSPVKGGNSADPIVMESSNTQRRFEIVPELFKNDAVERYFSSSEFPPATLLRNVAGNFDWLTVQSTGYVITFN</sequence>
<keyword evidence="3" id="KW-1185">Reference proteome</keyword>